<dbReference type="SUPFAM" id="SSF48179">
    <property type="entry name" value="6-phosphogluconate dehydrogenase C-terminal domain-like"/>
    <property type="match status" value="1"/>
</dbReference>
<evidence type="ECO:0000313" key="5">
    <source>
        <dbReference type="Proteomes" id="UP001611580"/>
    </source>
</evidence>
<sequence length="288" mass="30602">MTDGMKTAGVLGLGFMGASLGAALRGASGIGRVVGYDSSADARAQALDNAHVDEVLDSAADVARAADLLVLCTPVQQIITYLTELGPLLRPGTVVLDIGSTKSAVTEAMDKLLPDDVVPIGGHPMTGPATAGTDSPTARIFAGRVFLLTPTLRTDPAVTRWCTGLLEEIGARVEVLEPARHDRLVAVVSHLPRILPLPLLELADKDPDPMLAELPAGGFRESTRKATENIDMWADVLVTNTDHVVEALRRYAREVELVADRVAESDPAALRELLTTAADRWTTLFEAE</sequence>
<evidence type="ECO:0000256" key="1">
    <source>
        <dbReference type="ARBA" id="ARBA00007964"/>
    </source>
</evidence>
<feature type="domain" description="Prephenate/arogenate dehydrogenase" evidence="3">
    <location>
        <begin position="6"/>
        <end position="288"/>
    </location>
</feature>
<dbReference type="InterPro" id="IPR046825">
    <property type="entry name" value="PDH_C"/>
</dbReference>
<dbReference type="RefSeq" id="WP_397402637.1">
    <property type="nucleotide sequence ID" value="NZ_JBIRYI010000003.1"/>
</dbReference>
<dbReference type="InterPro" id="IPR003099">
    <property type="entry name" value="Prephen_DH"/>
</dbReference>
<evidence type="ECO:0000259" key="3">
    <source>
        <dbReference type="PROSITE" id="PS51176"/>
    </source>
</evidence>
<dbReference type="PANTHER" id="PTHR21363:SF0">
    <property type="entry name" value="PREPHENATE DEHYDROGENASE [NADP(+)]"/>
    <property type="match status" value="1"/>
</dbReference>
<reference evidence="4 5" key="1">
    <citation type="submission" date="2024-10" db="EMBL/GenBank/DDBJ databases">
        <title>The Natural Products Discovery Center: Release of the First 8490 Sequenced Strains for Exploring Actinobacteria Biosynthetic Diversity.</title>
        <authorList>
            <person name="Kalkreuter E."/>
            <person name="Kautsar S.A."/>
            <person name="Yang D."/>
            <person name="Bader C.D."/>
            <person name="Teijaro C.N."/>
            <person name="Fluegel L."/>
            <person name="Davis C.M."/>
            <person name="Simpson J.R."/>
            <person name="Lauterbach L."/>
            <person name="Steele A.D."/>
            <person name="Gui C."/>
            <person name="Meng S."/>
            <person name="Li G."/>
            <person name="Viehrig K."/>
            <person name="Ye F."/>
            <person name="Su P."/>
            <person name="Kiefer A.F."/>
            <person name="Nichols A."/>
            <person name="Cepeda A.J."/>
            <person name="Yan W."/>
            <person name="Fan B."/>
            <person name="Jiang Y."/>
            <person name="Adhikari A."/>
            <person name="Zheng C.-J."/>
            <person name="Schuster L."/>
            <person name="Cowan T.M."/>
            <person name="Smanski M.J."/>
            <person name="Chevrette M.G."/>
            <person name="De Carvalho L.P.S."/>
            <person name="Shen B."/>
        </authorList>
    </citation>
    <scope>NUCLEOTIDE SEQUENCE [LARGE SCALE GENOMIC DNA]</scope>
    <source>
        <strain evidence="4 5">NPDC019481</strain>
    </source>
</reference>
<dbReference type="PANTHER" id="PTHR21363">
    <property type="entry name" value="PREPHENATE DEHYDROGENASE"/>
    <property type="match status" value="1"/>
</dbReference>
<dbReference type="Pfam" id="PF02153">
    <property type="entry name" value="PDH_N"/>
    <property type="match status" value="1"/>
</dbReference>
<dbReference type="Gene3D" id="3.40.50.720">
    <property type="entry name" value="NAD(P)-binding Rossmann-like Domain"/>
    <property type="match status" value="1"/>
</dbReference>
<dbReference type="InterPro" id="IPR008927">
    <property type="entry name" value="6-PGluconate_DH-like_C_sf"/>
</dbReference>
<gene>
    <name evidence="4" type="ORF">ACH47X_06770</name>
</gene>
<accession>A0ABW7XGG0</accession>
<comment type="similarity">
    <text evidence="1">Belongs to the prephenate/arogenate dehydrogenase family.</text>
</comment>
<dbReference type="SUPFAM" id="SSF51735">
    <property type="entry name" value="NAD(P)-binding Rossmann-fold domains"/>
    <property type="match status" value="1"/>
</dbReference>
<dbReference type="InterPro" id="IPR050812">
    <property type="entry name" value="Preph/Arog_dehydrog"/>
</dbReference>
<dbReference type="PROSITE" id="PS51176">
    <property type="entry name" value="PDH_ADH"/>
    <property type="match status" value="1"/>
</dbReference>
<evidence type="ECO:0000256" key="2">
    <source>
        <dbReference type="ARBA" id="ARBA00023002"/>
    </source>
</evidence>
<evidence type="ECO:0000313" key="4">
    <source>
        <dbReference type="EMBL" id="MFI2486596.1"/>
    </source>
</evidence>
<dbReference type="EMBL" id="JBIRYI010000003">
    <property type="protein sequence ID" value="MFI2486596.1"/>
    <property type="molecule type" value="Genomic_DNA"/>
</dbReference>
<proteinExistence type="inferred from homology"/>
<protein>
    <submittedName>
        <fullName evidence="4">Prephenate dehydrogenase</fullName>
    </submittedName>
</protein>
<dbReference type="Proteomes" id="UP001611580">
    <property type="component" value="Unassembled WGS sequence"/>
</dbReference>
<keyword evidence="5" id="KW-1185">Reference proteome</keyword>
<name>A0ABW7XGG0_9MICO</name>
<dbReference type="InterPro" id="IPR046826">
    <property type="entry name" value="PDH_N"/>
</dbReference>
<comment type="caution">
    <text evidence="4">The sequence shown here is derived from an EMBL/GenBank/DDBJ whole genome shotgun (WGS) entry which is preliminary data.</text>
</comment>
<keyword evidence="2" id="KW-0560">Oxidoreductase</keyword>
<organism evidence="4 5">
    <name type="scientific">Promicromonospora kroppenstedtii</name>
    <dbReference type="NCBI Taxonomy" id="440482"/>
    <lineage>
        <taxon>Bacteria</taxon>
        <taxon>Bacillati</taxon>
        <taxon>Actinomycetota</taxon>
        <taxon>Actinomycetes</taxon>
        <taxon>Micrococcales</taxon>
        <taxon>Promicromonosporaceae</taxon>
        <taxon>Promicromonospora</taxon>
    </lineage>
</organism>
<dbReference type="Pfam" id="PF20463">
    <property type="entry name" value="PDH_C"/>
    <property type="match status" value="1"/>
</dbReference>
<dbReference type="InterPro" id="IPR036291">
    <property type="entry name" value="NAD(P)-bd_dom_sf"/>
</dbReference>
<dbReference type="Gene3D" id="1.10.3660.10">
    <property type="entry name" value="6-phosphogluconate dehydrogenase C-terminal like domain"/>
    <property type="match status" value="1"/>
</dbReference>